<proteinExistence type="predicted"/>
<reference evidence="2 3" key="1">
    <citation type="journal article" date="2018" name="Front. Microbiol.">
        <title>Genome-Wide Analysis of Corynespora cassiicola Leaf Fall Disease Putative Effectors.</title>
        <authorList>
            <person name="Lopez D."/>
            <person name="Ribeiro S."/>
            <person name="Label P."/>
            <person name="Fumanal B."/>
            <person name="Venisse J.S."/>
            <person name="Kohler A."/>
            <person name="de Oliveira R.R."/>
            <person name="Labutti K."/>
            <person name="Lipzen A."/>
            <person name="Lail K."/>
            <person name="Bauer D."/>
            <person name="Ohm R.A."/>
            <person name="Barry K.W."/>
            <person name="Spatafora J."/>
            <person name="Grigoriev I.V."/>
            <person name="Martin F.M."/>
            <person name="Pujade-Renaud V."/>
        </authorList>
    </citation>
    <scope>NUCLEOTIDE SEQUENCE [LARGE SCALE GENOMIC DNA]</scope>
    <source>
        <strain evidence="2 3">Philippines</strain>
    </source>
</reference>
<evidence type="ECO:0000313" key="3">
    <source>
        <dbReference type="Proteomes" id="UP000240883"/>
    </source>
</evidence>
<feature type="compositionally biased region" description="Polar residues" evidence="1">
    <location>
        <begin position="1"/>
        <end position="18"/>
    </location>
</feature>
<dbReference type="AlphaFoldDB" id="A0A2T2P9N4"/>
<feature type="compositionally biased region" description="Basic and acidic residues" evidence="1">
    <location>
        <begin position="21"/>
        <end position="37"/>
    </location>
</feature>
<protein>
    <submittedName>
        <fullName evidence="2">Uncharacterized protein</fullName>
    </submittedName>
</protein>
<name>A0A2T2P9N4_CORCC</name>
<evidence type="ECO:0000313" key="2">
    <source>
        <dbReference type="EMBL" id="PSN74360.1"/>
    </source>
</evidence>
<evidence type="ECO:0000256" key="1">
    <source>
        <dbReference type="SAM" id="MobiDB-lite"/>
    </source>
</evidence>
<sequence length="125" mass="14193">MSVTTTANPRTYNLQNTLADYDLHHSSEEPARHDDTLNAHPRSYPQEDGAGNPPDWPADHRRVPAYRPVDPELDQSQRRVYPNPAVRAFVGVMFTGVFIEATLAKTWKLTGGRFWNVGYRIGGEW</sequence>
<dbReference type="EMBL" id="KZ678128">
    <property type="protein sequence ID" value="PSN74360.1"/>
    <property type="molecule type" value="Genomic_DNA"/>
</dbReference>
<dbReference type="OrthoDB" id="5201563at2759"/>
<keyword evidence="3" id="KW-1185">Reference proteome</keyword>
<gene>
    <name evidence="2" type="ORF">BS50DRAFT_670768</name>
</gene>
<accession>A0A2T2P9N4</accession>
<organism evidence="2 3">
    <name type="scientific">Corynespora cassiicola Philippines</name>
    <dbReference type="NCBI Taxonomy" id="1448308"/>
    <lineage>
        <taxon>Eukaryota</taxon>
        <taxon>Fungi</taxon>
        <taxon>Dikarya</taxon>
        <taxon>Ascomycota</taxon>
        <taxon>Pezizomycotina</taxon>
        <taxon>Dothideomycetes</taxon>
        <taxon>Pleosporomycetidae</taxon>
        <taxon>Pleosporales</taxon>
        <taxon>Corynesporascaceae</taxon>
        <taxon>Corynespora</taxon>
    </lineage>
</organism>
<feature type="region of interest" description="Disordered" evidence="1">
    <location>
        <begin position="1"/>
        <end position="78"/>
    </location>
</feature>
<dbReference type="Proteomes" id="UP000240883">
    <property type="component" value="Unassembled WGS sequence"/>
</dbReference>